<sequence>MLLVILGAVFGLIGGLAQTAGGFLLFNPVVGGAGAIATTLSGVCLVLGILQGLLAPKLCGVLNLILGIVCVVLGNVISGILIALGGLLGILK</sequence>
<organism evidence="2 3">
    <name type="scientific">Rikenella microfusus</name>
    <dbReference type="NCBI Taxonomy" id="28139"/>
    <lineage>
        <taxon>Bacteria</taxon>
        <taxon>Pseudomonadati</taxon>
        <taxon>Bacteroidota</taxon>
        <taxon>Bacteroidia</taxon>
        <taxon>Bacteroidales</taxon>
        <taxon>Rikenellaceae</taxon>
        <taxon>Rikenella</taxon>
    </lineage>
</organism>
<evidence type="ECO:0000313" key="3">
    <source>
        <dbReference type="Proteomes" id="UP000255233"/>
    </source>
</evidence>
<keyword evidence="3" id="KW-1185">Reference proteome</keyword>
<name>A0A379MNK9_9BACT</name>
<proteinExistence type="predicted"/>
<dbReference type="RefSeq" id="WP_027290841.1">
    <property type="nucleotide sequence ID" value="NZ_CALVFX010000017.1"/>
</dbReference>
<feature type="transmembrane region" description="Helical" evidence="1">
    <location>
        <begin position="61"/>
        <end position="91"/>
    </location>
</feature>
<dbReference type="Proteomes" id="UP000255233">
    <property type="component" value="Unassembled WGS sequence"/>
</dbReference>
<keyword evidence="1" id="KW-1133">Transmembrane helix</keyword>
<keyword evidence="1" id="KW-0812">Transmembrane</keyword>
<gene>
    <name evidence="2" type="ORF">NCTC11190_00332</name>
</gene>
<accession>A0A379MNK9</accession>
<keyword evidence="1" id="KW-0472">Membrane</keyword>
<feature type="transmembrane region" description="Helical" evidence="1">
    <location>
        <begin position="33"/>
        <end position="54"/>
    </location>
</feature>
<dbReference type="AlphaFoldDB" id="A0A379MNK9"/>
<evidence type="ECO:0000313" key="2">
    <source>
        <dbReference type="EMBL" id="SUE33135.1"/>
    </source>
</evidence>
<dbReference type="EMBL" id="UGVL01000001">
    <property type="protein sequence ID" value="SUE33135.1"/>
    <property type="molecule type" value="Genomic_DNA"/>
</dbReference>
<dbReference type="STRING" id="880526.GCA_000427365_01110"/>
<evidence type="ECO:0000256" key="1">
    <source>
        <dbReference type="SAM" id="Phobius"/>
    </source>
</evidence>
<reference evidence="2 3" key="1">
    <citation type="submission" date="2018-06" db="EMBL/GenBank/DDBJ databases">
        <authorList>
            <consortium name="Pathogen Informatics"/>
            <person name="Doyle S."/>
        </authorList>
    </citation>
    <scope>NUCLEOTIDE SEQUENCE [LARGE SCALE GENOMIC DNA]</scope>
    <source>
        <strain evidence="2 3">NCTC11190</strain>
    </source>
</reference>
<protein>
    <submittedName>
        <fullName evidence="2">Uncharacterized protein</fullName>
    </submittedName>
</protein>